<dbReference type="EMBL" id="BKZV01000001">
    <property type="protein sequence ID" value="GER81404.1"/>
    <property type="molecule type" value="Genomic_DNA"/>
</dbReference>
<dbReference type="AlphaFoldDB" id="A0A5J4JUA8"/>
<sequence>MVEMDLNETNALVAVDGEERVLFVNGKMAKVRRQRGTHRRHVFACPHCGFQEHADRWAARNIQARFTVLRGSGLPSASPKAHAGGATGKSFLGISLG</sequence>
<evidence type="ECO:0000259" key="3">
    <source>
        <dbReference type="Pfam" id="PF07282"/>
    </source>
</evidence>
<keyword evidence="1" id="KW-0238">DNA-binding</keyword>
<comment type="caution">
    <text evidence="4">The sequence shown here is derived from an EMBL/GenBank/DDBJ whole genome shotgun (WGS) entry which is preliminary data.</text>
</comment>
<dbReference type="GO" id="GO:0003677">
    <property type="term" value="F:DNA binding"/>
    <property type="evidence" value="ECO:0007669"/>
    <property type="project" value="UniProtKB-KW"/>
</dbReference>
<reference evidence="4 5" key="1">
    <citation type="journal article" date="2019" name="Int. J. Syst. Evol. Microbiol.">
        <title>Thermogemmatispora aurantia sp. nov. and Thermogemmatispora argillosa sp. nov., within the class Ktedonobacteria, and emended description of the genus Thermogemmatispora.</title>
        <authorList>
            <person name="Zheng Y."/>
            <person name="Wang C.M."/>
            <person name="Sakai Y."/>
            <person name="Abe K."/>
            <person name="Yokota A."/>
            <person name="Yabe S."/>
        </authorList>
    </citation>
    <scope>NUCLEOTIDE SEQUENCE [LARGE SCALE GENOMIC DNA]</scope>
    <source>
        <strain evidence="4 5">A1-2</strain>
    </source>
</reference>
<protein>
    <recommendedName>
        <fullName evidence="3">Cas12f1-like TNB domain-containing protein</fullName>
    </recommendedName>
</protein>
<name>A0A5J4JUA8_9CHLR</name>
<feature type="domain" description="Cas12f1-like TNB" evidence="3">
    <location>
        <begin position="38"/>
        <end position="62"/>
    </location>
</feature>
<feature type="region of interest" description="Disordered" evidence="2">
    <location>
        <begin position="74"/>
        <end position="97"/>
    </location>
</feature>
<dbReference type="InterPro" id="IPR010095">
    <property type="entry name" value="Cas12f1-like_TNB"/>
</dbReference>
<evidence type="ECO:0000313" key="4">
    <source>
        <dbReference type="EMBL" id="GER81404.1"/>
    </source>
</evidence>
<accession>A0A5J4JUA8</accession>
<organism evidence="4 5">
    <name type="scientific">Thermogemmatispora aurantia</name>
    <dbReference type="NCBI Taxonomy" id="2045279"/>
    <lineage>
        <taxon>Bacteria</taxon>
        <taxon>Bacillati</taxon>
        <taxon>Chloroflexota</taxon>
        <taxon>Ktedonobacteria</taxon>
        <taxon>Thermogemmatisporales</taxon>
        <taxon>Thermogemmatisporaceae</taxon>
        <taxon>Thermogemmatispora</taxon>
    </lineage>
</organism>
<proteinExistence type="predicted"/>
<dbReference type="Proteomes" id="UP000334820">
    <property type="component" value="Unassembled WGS sequence"/>
</dbReference>
<dbReference type="Pfam" id="PF07282">
    <property type="entry name" value="Cas12f1-like_TNB"/>
    <property type="match status" value="1"/>
</dbReference>
<evidence type="ECO:0000256" key="1">
    <source>
        <dbReference type="ARBA" id="ARBA00023125"/>
    </source>
</evidence>
<keyword evidence="5" id="KW-1185">Reference proteome</keyword>
<evidence type="ECO:0000313" key="5">
    <source>
        <dbReference type="Proteomes" id="UP000334820"/>
    </source>
</evidence>
<evidence type="ECO:0000256" key="2">
    <source>
        <dbReference type="SAM" id="MobiDB-lite"/>
    </source>
</evidence>
<gene>
    <name evidence="4" type="ORF">KTAU_00430</name>
</gene>